<sequence>MDHGPSKRIESLSPSSSNQNRNVLLLFHGVMKKGALVFQAELRMFVTAVAFKGFECRTLPIRHRLEMAMESPTPSSRSRISNSAIETQRRNGRSRKRKKPRRREAEEEGEEMWAYKQHSGGWVMEGGVEGVAYWKKRWWRENDNHEREQVRRQEAPQGQEVLVCLFPHCLGCGSPGAHDVVTKARILQGQIWKPTQERPPEGIIEAGPVLGGSEFIQIICVCRKLKSSSQSQVARDNQSLPKDEDYQHYEDQLAQLSCTHGIQGSLKLTAEGERYTCGRGYHGDFSGCIHTPVKLNCLGLQRTHQDRHHYESLFHFYDMYLSRIGEGKIHEKKMKSC</sequence>
<proteinExistence type="predicted"/>
<protein>
    <submittedName>
        <fullName evidence="1">Uncharacterized protein</fullName>
    </submittedName>
</protein>
<dbReference type="Proteomes" id="UP000828048">
    <property type="component" value="Chromosome 11"/>
</dbReference>
<accession>A0ACB7YQ97</accession>
<comment type="caution">
    <text evidence="1">The sequence shown here is derived from an EMBL/GenBank/DDBJ whole genome shotgun (WGS) entry which is preliminary data.</text>
</comment>
<evidence type="ECO:0000313" key="2">
    <source>
        <dbReference type="Proteomes" id="UP000828048"/>
    </source>
</evidence>
<gene>
    <name evidence="1" type="ORF">Vadar_020271</name>
</gene>
<evidence type="ECO:0000313" key="1">
    <source>
        <dbReference type="EMBL" id="KAH7855015.1"/>
    </source>
</evidence>
<name>A0ACB7YQ97_9ERIC</name>
<keyword evidence="2" id="KW-1185">Reference proteome</keyword>
<reference evidence="1 2" key="1">
    <citation type="journal article" date="2021" name="Hortic Res">
        <title>High-quality reference genome and annotation aids understanding of berry development for evergreen blueberry (Vaccinium darrowii).</title>
        <authorList>
            <person name="Yu J."/>
            <person name="Hulse-Kemp A.M."/>
            <person name="Babiker E."/>
            <person name="Staton M."/>
        </authorList>
    </citation>
    <scope>NUCLEOTIDE SEQUENCE [LARGE SCALE GENOMIC DNA]</scope>
    <source>
        <strain evidence="2">cv. NJ 8807/NJ 8810</strain>
        <tissue evidence="1">Young leaf</tissue>
    </source>
</reference>
<dbReference type="EMBL" id="CM037161">
    <property type="protein sequence ID" value="KAH7855015.1"/>
    <property type="molecule type" value="Genomic_DNA"/>
</dbReference>
<organism evidence="1 2">
    <name type="scientific">Vaccinium darrowii</name>
    <dbReference type="NCBI Taxonomy" id="229202"/>
    <lineage>
        <taxon>Eukaryota</taxon>
        <taxon>Viridiplantae</taxon>
        <taxon>Streptophyta</taxon>
        <taxon>Embryophyta</taxon>
        <taxon>Tracheophyta</taxon>
        <taxon>Spermatophyta</taxon>
        <taxon>Magnoliopsida</taxon>
        <taxon>eudicotyledons</taxon>
        <taxon>Gunneridae</taxon>
        <taxon>Pentapetalae</taxon>
        <taxon>asterids</taxon>
        <taxon>Ericales</taxon>
        <taxon>Ericaceae</taxon>
        <taxon>Vaccinioideae</taxon>
        <taxon>Vaccinieae</taxon>
        <taxon>Vaccinium</taxon>
    </lineage>
</organism>